<organism evidence="3 4">
    <name type="scientific">Mycena albidolilacea</name>
    <dbReference type="NCBI Taxonomy" id="1033008"/>
    <lineage>
        <taxon>Eukaryota</taxon>
        <taxon>Fungi</taxon>
        <taxon>Dikarya</taxon>
        <taxon>Basidiomycota</taxon>
        <taxon>Agaricomycotina</taxon>
        <taxon>Agaricomycetes</taxon>
        <taxon>Agaricomycetidae</taxon>
        <taxon>Agaricales</taxon>
        <taxon>Marasmiineae</taxon>
        <taxon>Mycenaceae</taxon>
        <taxon>Mycena</taxon>
    </lineage>
</organism>
<evidence type="ECO:0000313" key="4">
    <source>
        <dbReference type="Proteomes" id="UP001218218"/>
    </source>
</evidence>
<accession>A0AAD7A2H1</accession>
<gene>
    <name evidence="3" type="ORF">DFH08DRAFT_808883</name>
</gene>
<evidence type="ECO:0000256" key="2">
    <source>
        <dbReference type="SAM" id="SignalP"/>
    </source>
</evidence>
<proteinExistence type="predicted"/>
<keyword evidence="1" id="KW-0812">Transmembrane</keyword>
<feature type="chain" id="PRO_5042092495" evidence="2">
    <location>
        <begin position="19"/>
        <end position="445"/>
    </location>
</feature>
<reference evidence="3" key="1">
    <citation type="submission" date="2023-03" db="EMBL/GenBank/DDBJ databases">
        <title>Massive genome expansion in bonnet fungi (Mycena s.s.) driven by repeated elements and novel gene families across ecological guilds.</title>
        <authorList>
            <consortium name="Lawrence Berkeley National Laboratory"/>
            <person name="Harder C.B."/>
            <person name="Miyauchi S."/>
            <person name="Viragh M."/>
            <person name="Kuo A."/>
            <person name="Thoen E."/>
            <person name="Andreopoulos B."/>
            <person name="Lu D."/>
            <person name="Skrede I."/>
            <person name="Drula E."/>
            <person name="Henrissat B."/>
            <person name="Morin E."/>
            <person name="Kohler A."/>
            <person name="Barry K."/>
            <person name="LaButti K."/>
            <person name="Morin E."/>
            <person name="Salamov A."/>
            <person name="Lipzen A."/>
            <person name="Mereny Z."/>
            <person name="Hegedus B."/>
            <person name="Baldrian P."/>
            <person name="Stursova M."/>
            <person name="Weitz H."/>
            <person name="Taylor A."/>
            <person name="Grigoriev I.V."/>
            <person name="Nagy L.G."/>
            <person name="Martin F."/>
            <person name="Kauserud H."/>
        </authorList>
    </citation>
    <scope>NUCLEOTIDE SEQUENCE</scope>
    <source>
        <strain evidence="3">CBHHK002</strain>
    </source>
</reference>
<keyword evidence="1" id="KW-0472">Membrane</keyword>
<keyword evidence="4" id="KW-1185">Reference proteome</keyword>
<evidence type="ECO:0000313" key="3">
    <source>
        <dbReference type="EMBL" id="KAJ7348129.1"/>
    </source>
</evidence>
<dbReference type="EMBL" id="JARIHO010000018">
    <property type="protein sequence ID" value="KAJ7348129.1"/>
    <property type="molecule type" value="Genomic_DNA"/>
</dbReference>
<evidence type="ECO:0000256" key="1">
    <source>
        <dbReference type="SAM" id="Phobius"/>
    </source>
</evidence>
<dbReference type="Proteomes" id="UP001218218">
    <property type="component" value="Unassembled WGS sequence"/>
</dbReference>
<comment type="caution">
    <text evidence="3">The sequence shown here is derived from an EMBL/GenBank/DDBJ whole genome shotgun (WGS) entry which is preliminary data.</text>
</comment>
<keyword evidence="1" id="KW-1133">Transmembrane helix</keyword>
<protein>
    <submittedName>
        <fullName evidence="3">Uncharacterized protein</fullName>
    </submittedName>
</protein>
<sequence length="445" mass="48106">MHVLLIVAHVSLLVLGVAQKEHTVVFSTHHQHAVSFWYTVGAQAFGTSYYSLLVYSVQNAATTCALQKYSTLTSIHDEVSAWAGIGSVSSTLFKQFSLPVSFVRVISIWLYLASILILNVTTPALFSVEAFNLPVVFTAETQGTPQWNESQHDAAIGFMSNNGGFLKLLGHLDRSKTLGLYNGSLYELLAADSVILYTQNPVVDSEGHIGPRAAFACKKASLQLIQCSKSLILQNAQVQLDSRAIIANTLNPSIQKNQSKWQPFPNLPGPTEAPVFSWDGYWAEILVNLPDSQMEVSNSDIIEPLSAGGFSGLVPLSCSSRPGELMLAAGGHIPAGPSDLYQPATLKGGNATVQQLIPAARLDVRRFLDQILCSIGLGVSILLLILAITISMGGHTNVFLSSLGLLQNIWIIEHKTCLHFAPAACVLPLEKYNASKEFEVGKIHI</sequence>
<feature type="transmembrane region" description="Helical" evidence="1">
    <location>
        <begin position="96"/>
        <end position="118"/>
    </location>
</feature>
<name>A0AAD7A2H1_9AGAR</name>
<dbReference type="AlphaFoldDB" id="A0AAD7A2H1"/>
<feature type="transmembrane region" description="Helical" evidence="1">
    <location>
        <begin position="371"/>
        <end position="393"/>
    </location>
</feature>
<feature type="signal peptide" evidence="2">
    <location>
        <begin position="1"/>
        <end position="18"/>
    </location>
</feature>
<keyword evidence="2" id="KW-0732">Signal</keyword>